<feature type="domain" description="Major facilitator superfamily (MFS) profile" evidence="6">
    <location>
        <begin position="41"/>
        <end position="530"/>
    </location>
</feature>
<feature type="transmembrane region" description="Helical" evidence="5">
    <location>
        <begin position="503"/>
        <end position="522"/>
    </location>
</feature>
<dbReference type="PANTHER" id="PTHR23501">
    <property type="entry name" value="MAJOR FACILITATOR SUPERFAMILY"/>
    <property type="match status" value="1"/>
</dbReference>
<protein>
    <recommendedName>
        <fullName evidence="6">Major facilitator superfamily (MFS) profile domain-containing protein</fullName>
    </recommendedName>
</protein>
<feature type="transmembrane region" description="Helical" evidence="5">
    <location>
        <begin position="195"/>
        <end position="215"/>
    </location>
</feature>
<sequence>MATSAIPKSSSASSAELEIECVENQTTPATPWKPSRREYLIMITLAMVSFIVALDATILVPVLPDLASSLHGTSTQAFWAGTSYLLTSAVFQPFIGALSDAFGRRGALFSSLTLFTVGTIICARADSFAILLLGRSAQGIGGGGIISLTSIIFCDIVPLRQRPKFFAAVLASWAVGTVTGPVVGGACIDQLNWRWAFYINLPFCAVGLIMVPVYVKLKAVQQRSLLQKFKSVDWIGGVLFIGSMTALLMGLSWAGVQYSWSSVQTIVPIVVGAVGLAILFAWERWTKLPFLRASLFYNASAIMAFYCALVSGFIMFTALYYVPFYFLSVRGTSATQAGINIIAVTSILVPGSIIVSVLTTRLGRFRWAIWGGWAIVLLSCGLLIRLDKDTLTYEWALYFAVFGLGNGMCLTSVNFGIQAISSVEDAGAAASMYSFVRSLGMSIGVAISGTIFQNAMTSKLRSHNLSSSIAHNSEAFVATLKTLKHDDPLRIGAIEAYVHGFRWVFSTMAIAAGSALVASAFIRKFSMDKRLQSMYTARELVAVREERVEREGK</sequence>
<dbReference type="InterPro" id="IPR005829">
    <property type="entry name" value="Sugar_transporter_CS"/>
</dbReference>
<evidence type="ECO:0000256" key="3">
    <source>
        <dbReference type="ARBA" id="ARBA00022989"/>
    </source>
</evidence>
<dbReference type="AlphaFoldDB" id="A0A517LLC3"/>
<gene>
    <name evidence="7" type="ORF">FKW77_004566</name>
</gene>
<evidence type="ECO:0000256" key="4">
    <source>
        <dbReference type="ARBA" id="ARBA00023136"/>
    </source>
</evidence>
<dbReference type="PROSITE" id="PS50850">
    <property type="entry name" value="MFS"/>
    <property type="match status" value="1"/>
</dbReference>
<feature type="transmembrane region" description="Helical" evidence="5">
    <location>
        <begin position="235"/>
        <end position="256"/>
    </location>
</feature>
<dbReference type="Proteomes" id="UP000316270">
    <property type="component" value="Chromosome 15"/>
</dbReference>
<dbReference type="PROSITE" id="PS00216">
    <property type="entry name" value="SUGAR_TRANSPORT_1"/>
    <property type="match status" value="1"/>
</dbReference>
<keyword evidence="3 5" id="KW-1133">Transmembrane helix</keyword>
<keyword evidence="2 5" id="KW-0812">Transmembrane</keyword>
<dbReference type="Gene3D" id="1.20.1250.20">
    <property type="entry name" value="MFS general substrate transporter like domains"/>
    <property type="match status" value="1"/>
</dbReference>
<dbReference type="GO" id="GO:0022857">
    <property type="term" value="F:transmembrane transporter activity"/>
    <property type="evidence" value="ECO:0007669"/>
    <property type="project" value="InterPro"/>
</dbReference>
<feature type="transmembrane region" description="Helical" evidence="5">
    <location>
        <begin position="165"/>
        <end position="183"/>
    </location>
</feature>
<proteinExistence type="predicted"/>
<evidence type="ECO:0000313" key="7">
    <source>
        <dbReference type="EMBL" id="QDS76448.1"/>
    </source>
</evidence>
<feature type="transmembrane region" description="Helical" evidence="5">
    <location>
        <begin position="262"/>
        <end position="282"/>
    </location>
</feature>
<reference evidence="7 8" key="1">
    <citation type="submission" date="2019-07" db="EMBL/GenBank/DDBJ databases">
        <title>Finished genome of Venturia effusa.</title>
        <authorList>
            <person name="Young C.A."/>
            <person name="Cox M.P."/>
            <person name="Ganley A.R.D."/>
            <person name="David W.J."/>
        </authorList>
    </citation>
    <scope>NUCLEOTIDE SEQUENCE [LARGE SCALE GENOMIC DNA]</scope>
    <source>
        <strain evidence="8">albino</strain>
    </source>
</reference>
<evidence type="ECO:0000313" key="8">
    <source>
        <dbReference type="Proteomes" id="UP000316270"/>
    </source>
</evidence>
<feature type="transmembrane region" description="Helical" evidence="5">
    <location>
        <begin position="76"/>
        <end position="95"/>
    </location>
</feature>
<accession>A0A517LLC3</accession>
<dbReference type="PRINTS" id="PR01036">
    <property type="entry name" value="TCRTETB"/>
</dbReference>
<name>A0A517LLC3_9PEZI</name>
<feature type="transmembrane region" description="Helical" evidence="5">
    <location>
        <begin position="338"/>
        <end position="358"/>
    </location>
</feature>
<evidence type="ECO:0000256" key="2">
    <source>
        <dbReference type="ARBA" id="ARBA00022692"/>
    </source>
</evidence>
<feature type="transmembrane region" description="Helical" evidence="5">
    <location>
        <begin position="107"/>
        <end position="133"/>
    </location>
</feature>
<dbReference type="GO" id="GO:0005886">
    <property type="term" value="C:plasma membrane"/>
    <property type="evidence" value="ECO:0007669"/>
    <property type="project" value="TreeGrafter"/>
</dbReference>
<dbReference type="SUPFAM" id="SSF103473">
    <property type="entry name" value="MFS general substrate transporter"/>
    <property type="match status" value="1"/>
</dbReference>
<feature type="transmembrane region" description="Helical" evidence="5">
    <location>
        <begin position="39"/>
        <end position="64"/>
    </location>
</feature>
<keyword evidence="4 5" id="KW-0472">Membrane</keyword>
<dbReference type="Gene3D" id="1.20.1720.10">
    <property type="entry name" value="Multidrug resistance protein D"/>
    <property type="match status" value="1"/>
</dbReference>
<feature type="transmembrane region" description="Helical" evidence="5">
    <location>
        <begin position="303"/>
        <end position="326"/>
    </location>
</feature>
<dbReference type="EMBL" id="CP042199">
    <property type="protein sequence ID" value="QDS76448.1"/>
    <property type="molecule type" value="Genomic_DNA"/>
</dbReference>
<feature type="transmembrane region" description="Helical" evidence="5">
    <location>
        <begin position="139"/>
        <end position="158"/>
    </location>
</feature>
<dbReference type="PANTHER" id="PTHR23501:SF94">
    <property type="entry name" value="MAJOR FACILITATOR SUPERFAMILY (MFS) PROFILE DOMAIN-CONTAINING PROTEIN"/>
    <property type="match status" value="1"/>
</dbReference>
<feature type="transmembrane region" description="Helical" evidence="5">
    <location>
        <begin position="396"/>
        <end position="417"/>
    </location>
</feature>
<dbReference type="OrthoDB" id="2351791at2759"/>
<dbReference type="InterPro" id="IPR020846">
    <property type="entry name" value="MFS_dom"/>
</dbReference>
<evidence type="ECO:0000256" key="5">
    <source>
        <dbReference type="SAM" id="Phobius"/>
    </source>
</evidence>
<dbReference type="InterPro" id="IPR036259">
    <property type="entry name" value="MFS_trans_sf"/>
</dbReference>
<evidence type="ECO:0000259" key="6">
    <source>
        <dbReference type="PROSITE" id="PS50850"/>
    </source>
</evidence>
<evidence type="ECO:0000256" key="1">
    <source>
        <dbReference type="ARBA" id="ARBA00004141"/>
    </source>
</evidence>
<feature type="transmembrane region" description="Helical" evidence="5">
    <location>
        <begin position="438"/>
        <end position="456"/>
    </location>
</feature>
<dbReference type="Pfam" id="PF07690">
    <property type="entry name" value="MFS_1"/>
    <property type="match status" value="1"/>
</dbReference>
<organism evidence="7 8">
    <name type="scientific">Venturia effusa</name>
    <dbReference type="NCBI Taxonomy" id="50376"/>
    <lineage>
        <taxon>Eukaryota</taxon>
        <taxon>Fungi</taxon>
        <taxon>Dikarya</taxon>
        <taxon>Ascomycota</taxon>
        <taxon>Pezizomycotina</taxon>
        <taxon>Dothideomycetes</taxon>
        <taxon>Pleosporomycetidae</taxon>
        <taxon>Venturiales</taxon>
        <taxon>Venturiaceae</taxon>
        <taxon>Venturia</taxon>
    </lineage>
</organism>
<comment type="subcellular location">
    <subcellularLocation>
        <location evidence="1">Membrane</location>
        <topology evidence="1">Multi-pass membrane protein</topology>
    </subcellularLocation>
</comment>
<keyword evidence="8" id="KW-1185">Reference proteome</keyword>
<feature type="transmembrane region" description="Helical" evidence="5">
    <location>
        <begin position="365"/>
        <end position="384"/>
    </location>
</feature>
<dbReference type="InterPro" id="IPR011701">
    <property type="entry name" value="MFS"/>
</dbReference>